<dbReference type="SUPFAM" id="SSF52518">
    <property type="entry name" value="Thiamin diphosphate-binding fold (THDP-binding)"/>
    <property type="match status" value="1"/>
</dbReference>
<dbReference type="GO" id="GO:0005975">
    <property type="term" value="P:carbohydrate metabolic process"/>
    <property type="evidence" value="ECO:0007669"/>
    <property type="project" value="InterPro"/>
</dbReference>
<dbReference type="InterPro" id="IPR029061">
    <property type="entry name" value="THDP-binding"/>
</dbReference>
<dbReference type="EMBL" id="BOQN01000068">
    <property type="protein sequence ID" value="GIM93620.1"/>
    <property type="molecule type" value="Genomic_DNA"/>
</dbReference>
<dbReference type="Pfam" id="PF09364">
    <property type="entry name" value="XFP_N"/>
    <property type="match status" value="1"/>
</dbReference>
<dbReference type="PANTHER" id="PTHR31273:SF0">
    <property type="entry name" value="PHOSPHOKETOLASE-RELATED"/>
    <property type="match status" value="1"/>
</dbReference>
<name>A0A919W5W4_9ACTN</name>
<dbReference type="Proteomes" id="UP000677082">
    <property type="component" value="Unassembled WGS sequence"/>
</dbReference>
<sequence>MHAYGAVLDNPDLTAFCVVGDGEAETGPLAGSWHANKFINPVRDGVVVPILALNQYKIANPTILARIPEAELLDLMRGYGYAPHMVAGDGPADVHQQMATAMDACLGTIAEIHRTARDDGDERRRVLEQWLRSYRPEELFDDDGRPIAGLRQAVPAGDRRMSANPVANGGTVLRDLRLPDWPAIGSRTSSTSPSAIGRPRSASSTRRPVRAVE</sequence>
<dbReference type="AlphaFoldDB" id="A0A919W5W4"/>
<dbReference type="GO" id="GO:0016832">
    <property type="term" value="F:aldehyde-lyase activity"/>
    <property type="evidence" value="ECO:0007669"/>
    <property type="project" value="InterPro"/>
</dbReference>
<proteinExistence type="predicted"/>
<dbReference type="InterPro" id="IPR019789">
    <property type="entry name" value="Xul5P/Fru6P_PKetolase_ThDP_BS"/>
</dbReference>
<evidence type="ECO:0000259" key="2">
    <source>
        <dbReference type="Pfam" id="PF09364"/>
    </source>
</evidence>
<reference evidence="3 4" key="1">
    <citation type="submission" date="2021-03" db="EMBL/GenBank/DDBJ databases">
        <title>Whole genome shotgun sequence of Actinoplanes toevensis NBRC 105298.</title>
        <authorList>
            <person name="Komaki H."/>
            <person name="Tamura T."/>
        </authorList>
    </citation>
    <scope>NUCLEOTIDE SEQUENCE [LARGE SCALE GENOMIC DNA]</scope>
    <source>
        <strain evidence="3 4">NBRC 105298</strain>
    </source>
</reference>
<dbReference type="GO" id="GO:0000287">
    <property type="term" value="F:magnesium ion binding"/>
    <property type="evidence" value="ECO:0007669"/>
    <property type="project" value="UniProtKB-ARBA"/>
</dbReference>
<organism evidence="3 4">
    <name type="scientific">Paractinoplanes toevensis</name>
    <dbReference type="NCBI Taxonomy" id="571911"/>
    <lineage>
        <taxon>Bacteria</taxon>
        <taxon>Bacillati</taxon>
        <taxon>Actinomycetota</taxon>
        <taxon>Actinomycetes</taxon>
        <taxon>Micromonosporales</taxon>
        <taxon>Micromonosporaceae</taxon>
        <taxon>Paractinoplanes</taxon>
    </lineage>
</organism>
<dbReference type="PROSITE" id="PS60003">
    <property type="entry name" value="PHOSPHOKETOLASE_2"/>
    <property type="match status" value="1"/>
</dbReference>
<dbReference type="InterPro" id="IPR005593">
    <property type="entry name" value="Xul5P/Fru6P_PKetolase"/>
</dbReference>
<comment type="caution">
    <text evidence="3">The sequence shown here is derived from an EMBL/GenBank/DDBJ whole genome shotgun (WGS) entry which is preliminary data.</text>
</comment>
<dbReference type="Gene3D" id="3.40.50.970">
    <property type="match status" value="2"/>
</dbReference>
<keyword evidence="4" id="KW-1185">Reference proteome</keyword>
<evidence type="ECO:0000313" key="4">
    <source>
        <dbReference type="Proteomes" id="UP000677082"/>
    </source>
</evidence>
<feature type="region of interest" description="Disordered" evidence="1">
    <location>
        <begin position="183"/>
        <end position="213"/>
    </location>
</feature>
<dbReference type="PANTHER" id="PTHR31273">
    <property type="entry name" value="PHOSPHOKETOLASE-RELATED"/>
    <property type="match status" value="1"/>
</dbReference>
<evidence type="ECO:0000313" key="3">
    <source>
        <dbReference type="EMBL" id="GIM93620.1"/>
    </source>
</evidence>
<feature type="domain" description="Xylulose 5-phosphate/Fructose 6-phosphate phosphoketolase N-terminal" evidence="2">
    <location>
        <begin position="2"/>
        <end position="123"/>
    </location>
</feature>
<accession>A0A919W5W4</accession>
<evidence type="ECO:0000256" key="1">
    <source>
        <dbReference type="SAM" id="MobiDB-lite"/>
    </source>
</evidence>
<gene>
    <name evidence="3" type="ORF">Ato02nite_054130</name>
</gene>
<protein>
    <recommendedName>
        <fullName evidence="2">Xylulose 5-phosphate/Fructose 6-phosphate phosphoketolase N-terminal domain-containing protein</fullName>
    </recommendedName>
</protein>
<dbReference type="InterPro" id="IPR018970">
    <property type="entry name" value="Xul5P/Fru6P_PKetolase_N"/>
</dbReference>